<dbReference type="STRING" id="1338011.BD94_1857"/>
<feature type="domain" description="YcxB-like C-terminal" evidence="2">
    <location>
        <begin position="108"/>
        <end position="160"/>
    </location>
</feature>
<dbReference type="RefSeq" id="WP_024564468.1">
    <property type="nucleotide sequence ID" value="NZ_CP007547.1"/>
</dbReference>
<feature type="transmembrane region" description="Helical" evidence="1">
    <location>
        <begin position="33"/>
        <end position="50"/>
    </location>
</feature>
<reference evidence="3 4" key="1">
    <citation type="journal article" date="2013" name="Lancet">
        <title>First case of E anophelis outbreak in an intensive-care unit.</title>
        <authorList>
            <person name="Teo J."/>
            <person name="Tan S.Y."/>
            <person name="Tay M."/>
            <person name="Ding Y."/>
            <person name="Kjelleberg S."/>
            <person name="Givskov M."/>
            <person name="Lin R.T."/>
            <person name="Yang L."/>
        </authorList>
    </citation>
    <scope>NUCLEOTIDE SEQUENCE [LARGE SCALE GENOMIC DNA]</scope>
    <source>
        <strain evidence="3 4">NUHP1</strain>
    </source>
</reference>
<gene>
    <name evidence="3" type="ORF">BD94_1857</name>
</gene>
<dbReference type="eggNOG" id="ENOG50337IF">
    <property type="taxonomic scope" value="Bacteria"/>
</dbReference>
<keyword evidence="1" id="KW-1133">Transmembrane helix</keyword>
<evidence type="ECO:0000313" key="4">
    <source>
        <dbReference type="Proteomes" id="UP000028933"/>
    </source>
</evidence>
<dbReference type="Pfam" id="PF14317">
    <property type="entry name" value="YcxB"/>
    <property type="match status" value="1"/>
</dbReference>
<protein>
    <recommendedName>
        <fullName evidence="2">YcxB-like C-terminal domain-containing protein</fullName>
    </recommendedName>
</protein>
<organism evidence="3 4">
    <name type="scientific">Elizabethkingia anophelis NUHP1</name>
    <dbReference type="NCBI Taxonomy" id="1338011"/>
    <lineage>
        <taxon>Bacteria</taxon>
        <taxon>Pseudomonadati</taxon>
        <taxon>Bacteroidota</taxon>
        <taxon>Flavobacteriia</taxon>
        <taxon>Flavobacteriales</taxon>
        <taxon>Weeksellaceae</taxon>
        <taxon>Elizabethkingia</taxon>
    </lineage>
</organism>
<evidence type="ECO:0000313" key="3">
    <source>
        <dbReference type="EMBL" id="AIL45632.1"/>
    </source>
</evidence>
<keyword evidence="1" id="KW-0472">Membrane</keyword>
<accession>A0A077EDQ7</accession>
<evidence type="ECO:0000256" key="1">
    <source>
        <dbReference type="SAM" id="Phobius"/>
    </source>
</evidence>
<dbReference type="Proteomes" id="UP000028933">
    <property type="component" value="Chromosome"/>
</dbReference>
<name>A0A077EDQ7_9FLAO</name>
<sequence length="181" mass="21965">MELNYKVSEQDYLQVYMYAATKNPIIKKQRKNGLIRMIVFSIIGLCLMYNTSLISLLVYFLFVVFIFCFYFFYYERKYYETFYLKNIRTNLKNKIGLNSKVVFGLHDIILTEPNTESKFNYSNIELIEEIKDYYYLKMITGERFILPKNAIQNPKEFNEVISRLTKDNHIPLQQELNWKWR</sequence>
<dbReference type="EMBL" id="CP007547">
    <property type="protein sequence ID" value="AIL45632.1"/>
    <property type="molecule type" value="Genomic_DNA"/>
</dbReference>
<dbReference type="HOGENOM" id="CLU_104164_0_0_10"/>
<dbReference type="AlphaFoldDB" id="A0A077EDQ7"/>
<proteinExistence type="predicted"/>
<keyword evidence="1" id="KW-0812">Transmembrane</keyword>
<evidence type="ECO:0000259" key="2">
    <source>
        <dbReference type="Pfam" id="PF14317"/>
    </source>
</evidence>
<feature type="transmembrane region" description="Helical" evidence="1">
    <location>
        <begin position="56"/>
        <end position="74"/>
    </location>
</feature>
<dbReference type="KEGG" id="eao:BD94_1857"/>
<dbReference type="InterPro" id="IPR025588">
    <property type="entry name" value="YcxB-like_C"/>
</dbReference>